<name>A0A077WDP0_9FUNG</name>
<gene>
    <name evidence="2" type="ORF">LRAMOSA08023</name>
</gene>
<dbReference type="EMBL" id="LK023316">
    <property type="protein sequence ID" value="CDS05495.1"/>
    <property type="molecule type" value="Genomic_DNA"/>
</dbReference>
<reference evidence="2" key="1">
    <citation type="journal article" date="2014" name="Genome Announc.">
        <title>De novo whole-genome sequence and genome annotation of Lichtheimia ramosa.</title>
        <authorList>
            <person name="Linde J."/>
            <person name="Schwartze V."/>
            <person name="Binder U."/>
            <person name="Lass-Florl C."/>
            <person name="Voigt K."/>
            <person name="Horn F."/>
        </authorList>
    </citation>
    <scope>NUCLEOTIDE SEQUENCE</scope>
    <source>
        <strain evidence="2">JMRC FSU:6197</strain>
    </source>
</reference>
<evidence type="ECO:0000313" key="2">
    <source>
        <dbReference type="EMBL" id="CDS05495.1"/>
    </source>
</evidence>
<feature type="region of interest" description="Disordered" evidence="1">
    <location>
        <begin position="133"/>
        <end position="164"/>
    </location>
</feature>
<dbReference type="AlphaFoldDB" id="A0A077WDP0"/>
<sequence>MASYWYSTDGMDHKRLSSRHLDMLDNAYKNRTRIKIFDDYAFGPEVAAIADPYLGTMTAGEIHFGLYRNPSLRVSGDGMDDLDNLILLDSTAAMFQFPSSSSSSSSSTSGSSPSTTDNCVLVASHNFLGQRRHSFPAVKNNNSSKKRSMPSSTPNRSTGQPSNQDECVCCIIS</sequence>
<dbReference type="OrthoDB" id="2270049at2759"/>
<protein>
    <submittedName>
        <fullName evidence="2">Uncharacterized protein</fullName>
    </submittedName>
</protein>
<accession>A0A077WDP0</accession>
<proteinExistence type="predicted"/>
<evidence type="ECO:0000256" key="1">
    <source>
        <dbReference type="SAM" id="MobiDB-lite"/>
    </source>
</evidence>
<feature type="compositionally biased region" description="Polar residues" evidence="1">
    <location>
        <begin position="139"/>
        <end position="164"/>
    </location>
</feature>
<organism evidence="2">
    <name type="scientific">Lichtheimia ramosa</name>
    <dbReference type="NCBI Taxonomy" id="688394"/>
    <lineage>
        <taxon>Eukaryota</taxon>
        <taxon>Fungi</taxon>
        <taxon>Fungi incertae sedis</taxon>
        <taxon>Mucoromycota</taxon>
        <taxon>Mucoromycotina</taxon>
        <taxon>Mucoromycetes</taxon>
        <taxon>Mucorales</taxon>
        <taxon>Lichtheimiaceae</taxon>
        <taxon>Lichtheimia</taxon>
    </lineage>
</organism>